<dbReference type="PANTHER" id="PTHR22930">
    <property type="match status" value="1"/>
</dbReference>
<evidence type="ECO:0000256" key="3">
    <source>
        <dbReference type="ARBA" id="ARBA00006958"/>
    </source>
</evidence>
<comment type="subcellular location">
    <subcellularLocation>
        <location evidence="2">Nucleus</location>
    </subcellularLocation>
</comment>
<evidence type="ECO:0000259" key="8">
    <source>
        <dbReference type="Pfam" id="PF13359"/>
    </source>
</evidence>
<keyword evidence="10" id="KW-1185">Reference proteome</keyword>
<keyword evidence="4" id="KW-0540">Nuclease</keyword>
<dbReference type="PANTHER" id="PTHR22930:SF289">
    <property type="entry name" value="DDE TNP4 DOMAIN-CONTAINING PROTEIN-RELATED"/>
    <property type="match status" value="1"/>
</dbReference>
<accession>A0A443S8X0</accession>
<dbReference type="InterPro" id="IPR045249">
    <property type="entry name" value="HARBI1-like"/>
</dbReference>
<feature type="domain" description="DDE Tnp4" evidence="8">
    <location>
        <begin position="1"/>
        <end position="149"/>
    </location>
</feature>
<comment type="caution">
    <text evidence="9">The sequence shown here is derived from an EMBL/GenBank/DDBJ whole genome shotgun (WGS) entry which is preliminary data.</text>
</comment>
<evidence type="ECO:0000256" key="4">
    <source>
        <dbReference type="ARBA" id="ARBA00022722"/>
    </source>
</evidence>
<evidence type="ECO:0000256" key="6">
    <source>
        <dbReference type="ARBA" id="ARBA00022801"/>
    </source>
</evidence>
<dbReference type="GO" id="GO:0046872">
    <property type="term" value="F:metal ion binding"/>
    <property type="evidence" value="ECO:0007669"/>
    <property type="project" value="UniProtKB-KW"/>
</dbReference>
<dbReference type="OrthoDB" id="6503407at2759"/>
<dbReference type="Proteomes" id="UP000288716">
    <property type="component" value="Unassembled WGS sequence"/>
</dbReference>
<evidence type="ECO:0000313" key="9">
    <source>
        <dbReference type="EMBL" id="RWS23972.1"/>
    </source>
</evidence>
<dbReference type="EMBL" id="NCKV01005583">
    <property type="protein sequence ID" value="RWS23972.1"/>
    <property type="molecule type" value="Genomic_DNA"/>
</dbReference>
<dbReference type="GO" id="GO:0004518">
    <property type="term" value="F:nuclease activity"/>
    <property type="evidence" value="ECO:0007669"/>
    <property type="project" value="UniProtKB-KW"/>
</dbReference>
<sequence length="191" mass="22125">IDGTHILVVVPKAVQERFRNRKNCVSVNCQVIIDDKMRIRNLIDRWPGSVHDSRIFRNSRIYDLLESNAYSGHLLGDAGYPCKRYLLTPHSNPTTASEKKYQKAHIRTRNLIERMFGAWKTKFFCLRTQLRLKLETILNVIVACGVILNFCINEKEEIQLQPADINENMSGSDGDIQGMQKRRNLINSYFI</sequence>
<reference evidence="9 10" key="1">
    <citation type="journal article" date="2018" name="Gigascience">
        <title>Genomes of trombidid mites reveal novel predicted allergens and laterally-transferred genes associated with secondary metabolism.</title>
        <authorList>
            <person name="Dong X."/>
            <person name="Chaisiri K."/>
            <person name="Xia D."/>
            <person name="Armstrong S.D."/>
            <person name="Fang Y."/>
            <person name="Donnelly M.J."/>
            <person name="Kadowaki T."/>
            <person name="McGarry J.W."/>
            <person name="Darby A.C."/>
            <person name="Makepeace B.L."/>
        </authorList>
    </citation>
    <scope>NUCLEOTIDE SEQUENCE [LARGE SCALE GENOMIC DNA]</scope>
    <source>
        <strain evidence="9">UoL-UT</strain>
    </source>
</reference>
<dbReference type="GO" id="GO:0005634">
    <property type="term" value="C:nucleus"/>
    <property type="evidence" value="ECO:0007669"/>
    <property type="project" value="UniProtKB-SubCell"/>
</dbReference>
<organism evidence="9 10">
    <name type="scientific">Leptotrombidium deliense</name>
    <dbReference type="NCBI Taxonomy" id="299467"/>
    <lineage>
        <taxon>Eukaryota</taxon>
        <taxon>Metazoa</taxon>
        <taxon>Ecdysozoa</taxon>
        <taxon>Arthropoda</taxon>
        <taxon>Chelicerata</taxon>
        <taxon>Arachnida</taxon>
        <taxon>Acari</taxon>
        <taxon>Acariformes</taxon>
        <taxon>Trombidiformes</taxon>
        <taxon>Prostigmata</taxon>
        <taxon>Anystina</taxon>
        <taxon>Parasitengona</taxon>
        <taxon>Trombiculoidea</taxon>
        <taxon>Trombiculidae</taxon>
        <taxon>Leptotrombidium</taxon>
    </lineage>
</organism>
<evidence type="ECO:0000256" key="5">
    <source>
        <dbReference type="ARBA" id="ARBA00022723"/>
    </source>
</evidence>
<protein>
    <submittedName>
        <fullName evidence="9">Putative nuclease HARBI1-like protein</fullName>
    </submittedName>
</protein>
<evidence type="ECO:0000256" key="1">
    <source>
        <dbReference type="ARBA" id="ARBA00001968"/>
    </source>
</evidence>
<keyword evidence="5" id="KW-0479">Metal-binding</keyword>
<gene>
    <name evidence="9" type="ORF">B4U80_01681</name>
</gene>
<dbReference type="InterPro" id="IPR027806">
    <property type="entry name" value="HARBI1_dom"/>
</dbReference>
<feature type="non-terminal residue" evidence="9">
    <location>
        <position position="1"/>
    </location>
</feature>
<keyword evidence="7" id="KW-0539">Nucleus</keyword>
<evidence type="ECO:0000256" key="2">
    <source>
        <dbReference type="ARBA" id="ARBA00004123"/>
    </source>
</evidence>
<dbReference type="Pfam" id="PF13359">
    <property type="entry name" value="DDE_Tnp_4"/>
    <property type="match status" value="1"/>
</dbReference>
<comment type="similarity">
    <text evidence="3">Belongs to the HARBI1 family.</text>
</comment>
<evidence type="ECO:0000256" key="7">
    <source>
        <dbReference type="ARBA" id="ARBA00023242"/>
    </source>
</evidence>
<dbReference type="GO" id="GO:0016787">
    <property type="term" value="F:hydrolase activity"/>
    <property type="evidence" value="ECO:0007669"/>
    <property type="project" value="UniProtKB-KW"/>
</dbReference>
<dbReference type="VEuPathDB" id="VectorBase:LDEU008067"/>
<proteinExistence type="inferred from homology"/>
<dbReference type="AlphaFoldDB" id="A0A443S8X0"/>
<evidence type="ECO:0000313" key="10">
    <source>
        <dbReference type="Proteomes" id="UP000288716"/>
    </source>
</evidence>
<keyword evidence="6" id="KW-0378">Hydrolase</keyword>
<name>A0A443S8X0_9ACAR</name>
<dbReference type="STRING" id="299467.A0A443S8X0"/>
<comment type="cofactor">
    <cofactor evidence="1">
        <name>a divalent metal cation</name>
        <dbReference type="ChEBI" id="CHEBI:60240"/>
    </cofactor>
</comment>